<comment type="cofactor">
    <cofactor evidence="1">
        <name>Zn(2+)</name>
        <dbReference type="ChEBI" id="CHEBI:29105"/>
    </cofactor>
</comment>
<dbReference type="Pfam" id="PF02163">
    <property type="entry name" value="Peptidase_M50"/>
    <property type="match status" value="1"/>
</dbReference>
<dbReference type="Proteomes" id="UP001169862">
    <property type="component" value="Unassembled WGS sequence"/>
</dbReference>
<reference evidence="9" key="1">
    <citation type="submission" date="2023-07" db="EMBL/GenBank/DDBJ databases">
        <title>Genome content predicts the carbon catabolic preferences of heterotrophic bacteria.</title>
        <authorList>
            <person name="Gralka M."/>
        </authorList>
    </citation>
    <scope>NUCLEOTIDE SEQUENCE</scope>
    <source>
        <strain evidence="9">I2M16</strain>
    </source>
</reference>
<dbReference type="GO" id="GO:0016020">
    <property type="term" value="C:membrane"/>
    <property type="evidence" value="ECO:0007669"/>
    <property type="project" value="InterPro"/>
</dbReference>
<protein>
    <submittedName>
        <fullName evidence="9">HlyD family efflux transporter periplasmic adaptor subunit</fullName>
    </submittedName>
</protein>
<dbReference type="PANTHER" id="PTHR13325">
    <property type="entry name" value="PROTEASE M50 MEMBRANE-BOUND TRANSCRIPTION FACTOR SITE 2 PROTEASE"/>
    <property type="match status" value="1"/>
</dbReference>
<feature type="transmembrane region" description="Helical" evidence="7">
    <location>
        <begin position="146"/>
        <end position="164"/>
    </location>
</feature>
<dbReference type="EMBL" id="JAUOPG010000007">
    <property type="protein sequence ID" value="MDO6454230.1"/>
    <property type="molecule type" value="Genomic_DNA"/>
</dbReference>
<dbReference type="AlphaFoldDB" id="A0AAW7XN50"/>
<dbReference type="CDD" id="cd05709">
    <property type="entry name" value="S2P-M50"/>
    <property type="match status" value="1"/>
</dbReference>
<accession>A0AAW7XN50</accession>
<feature type="transmembrane region" description="Helical" evidence="7">
    <location>
        <begin position="245"/>
        <end position="266"/>
    </location>
</feature>
<comment type="subcellular location">
    <subcellularLocation>
        <location evidence="2">Endomembrane system</location>
        <topology evidence="2">Multi-pass membrane protein</topology>
    </subcellularLocation>
</comment>
<evidence type="ECO:0000256" key="7">
    <source>
        <dbReference type="SAM" id="Phobius"/>
    </source>
</evidence>
<evidence type="ECO:0000256" key="3">
    <source>
        <dbReference type="ARBA" id="ARBA00007931"/>
    </source>
</evidence>
<sequence length="696" mass="79860">MDNNPQLPVLRQDLHLTALTNEPDGQRRWLLQDPVTQSFHRIGEAVVDLLPFFRGQLLSEALEAAGQALKRTVDTQEMLDIASFLRQHHLVWGDDQQKSYFEKQKKAKPTGIRWLLQHYLFIKLPLSNPDRWLSNHVTQVAWMGHYAVRIVICALLVWGGWLTVHQWDSFIASFAALKEAAGWWSLFFALVFVKILHELGHAFTAKYLGCKVPVIGLSFIVGWPILYTDTTDVWRIQNARSRLRVGLAGIWVELYVAVVALIAWHILPAGWLRDICFWLATTTWIMSVLVNFNPLMRFDGYYILTDAFQFPNLESRSQALARWQLREWLFGDNRTPPERPNKAVIWFAFFVWVYRFFLFLGIAVAVYLFFFKLLGLALFCVEIWYFIARPVMREMGRWKQEKHLMKWNRAKLRTLFILILLVAAFCIPWKTGVRSPALMAYESQRVTAPIGGQLLALPSLGDTVSAGDTFAFIENADLRFRLENSVDYQEQLNWQLESQGLDARFLDNSPLVRAELSTQNERVKNLQSQLDVGQIRADINATVADINDDIQMHDWVSKGEHLLTLVDPSSVTIIAWVDESSLLLLSKGTHASFYQDDHPASPIPLMINSIAMHPISQLDRPEMAKRFGGRIDVLENEKGELKPLASLYEVSLAPADQRDISGVVQQGMVTFDVQPESALTRVYKKVLGIWYRESVF</sequence>
<dbReference type="InterPro" id="IPR008915">
    <property type="entry name" value="Peptidase_M50"/>
</dbReference>
<dbReference type="InterPro" id="IPR001193">
    <property type="entry name" value="MBTPS2"/>
</dbReference>
<keyword evidence="4 7" id="KW-0812">Transmembrane</keyword>
<dbReference type="RefSeq" id="WP_303550754.1">
    <property type="nucleotide sequence ID" value="NZ_JAUOPG010000007.1"/>
</dbReference>
<dbReference type="PANTHER" id="PTHR13325:SF3">
    <property type="entry name" value="MEMBRANE-BOUND TRANSCRIPTION FACTOR SITE-2 PROTEASE"/>
    <property type="match status" value="1"/>
</dbReference>
<dbReference type="GO" id="GO:0031293">
    <property type="term" value="P:membrane protein intracellular domain proteolysis"/>
    <property type="evidence" value="ECO:0007669"/>
    <property type="project" value="TreeGrafter"/>
</dbReference>
<evidence type="ECO:0000313" key="10">
    <source>
        <dbReference type="Proteomes" id="UP001169862"/>
    </source>
</evidence>
<name>A0AAW7XN50_9GAMM</name>
<evidence type="ECO:0000313" key="9">
    <source>
        <dbReference type="EMBL" id="MDO6454230.1"/>
    </source>
</evidence>
<gene>
    <name evidence="9" type="ORF">Q4490_11720</name>
</gene>
<comment type="caution">
    <text evidence="9">The sequence shown here is derived from an EMBL/GenBank/DDBJ whole genome shotgun (WGS) entry which is preliminary data.</text>
</comment>
<feature type="transmembrane region" description="Helical" evidence="7">
    <location>
        <begin position="412"/>
        <end position="430"/>
    </location>
</feature>
<keyword evidence="5 7" id="KW-1133">Transmembrane helix</keyword>
<dbReference type="GO" id="GO:0004222">
    <property type="term" value="F:metalloendopeptidase activity"/>
    <property type="evidence" value="ECO:0007669"/>
    <property type="project" value="InterPro"/>
</dbReference>
<evidence type="ECO:0000256" key="6">
    <source>
        <dbReference type="ARBA" id="ARBA00023136"/>
    </source>
</evidence>
<feature type="domain" description="Peptidase M50" evidence="8">
    <location>
        <begin position="187"/>
        <end position="264"/>
    </location>
</feature>
<feature type="transmembrane region" description="Helical" evidence="7">
    <location>
        <begin position="373"/>
        <end position="391"/>
    </location>
</feature>
<keyword evidence="6 7" id="KW-0472">Membrane</keyword>
<feature type="transmembrane region" description="Helical" evidence="7">
    <location>
        <begin position="343"/>
        <end position="367"/>
    </location>
</feature>
<organism evidence="9 10">
    <name type="scientific">Neptunomonas phycophila</name>
    <dbReference type="NCBI Taxonomy" id="1572645"/>
    <lineage>
        <taxon>Bacteria</taxon>
        <taxon>Pseudomonadati</taxon>
        <taxon>Pseudomonadota</taxon>
        <taxon>Gammaproteobacteria</taxon>
        <taxon>Oceanospirillales</taxon>
        <taxon>Oceanospirillaceae</taxon>
        <taxon>Neptunomonas</taxon>
    </lineage>
</organism>
<evidence type="ECO:0000259" key="8">
    <source>
        <dbReference type="Pfam" id="PF02163"/>
    </source>
</evidence>
<evidence type="ECO:0000256" key="2">
    <source>
        <dbReference type="ARBA" id="ARBA00004127"/>
    </source>
</evidence>
<feature type="transmembrane region" description="Helical" evidence="7">
    <location>
        <begin position="272"/>
        <end position="292"/>
    </location>
</feature>
<evidence type="ECO:0000256" key="1">
    <source>
        <dbReference type="ARBA" id="ARBA00001947"/>
    </source>
</evidence>
<dbReference type="GO" id="GO:0005737">
    <property type="term" value="C:cytoplasm"/>
    <property type="evidence" value="ECO:0007669"/>
    <property type="project" value="TreeGrafter"/>
</dbReference>
<dbReference type="GO" id="GO:0012505">
    <property type="term" value="C:endomembrane system"/>
    <property type="evidence" value="ECO:0007669"/>
    <property type="project" value="UniProtKB-SubCell"/>
</dbReference>
<feature type="transmembrane region" description="Helical" evidence="7">
    <location>
        <begin position="170"/>
        <end position="193"/>
    </location>
</feature>
<proteinExistence type="inferred from homology"/>
<evidence type="ECO:0000256" key="4">
    <source>
        <dbReference type="ARBA" id="ARBA00022692"/>
    </source>
</evidence>
<comment type="similarity">
    <text evidence="3">Belongs to the peptidase M50B family.</text>
</comment>
<evidence type="ECO:0000256" key="5">
    <source>
        <dbReference type="ARBA" id="ARBA00022989"/>
    </source>
</evidence>